<dbReference type="Proteomes" id="UP000646749">
    <property type="component" value="Unassembled WGS sequence"/>
</dbReference>
<keyword evidence="2" id="KW-1185">Reference proteome</keyword>
<dbReference type="EMBL" id="BONW01000044">
    <property type="protein sequence ID" value="GIG92400.1"/>
    <property type="molecule type" value="Genomic_DNA"/>
</dbReference>
<proteinExistence type="predicted"/>
<protein>
    <submittedName>
        <fullName evidence="1">Uncharacterized protein</fullName>
    </submittedName>
</protein>
<comment type="caution">
    <text evidence="1">The sequence shown here is derived from an EMBL/GenBank/DDBJ whole genome shotgun (WGS) entry which is preliminary data.</text>
</comment>
<evidence type="ECO:0000313" key="1">
    <source>
        <dbReference type="EMBL" id="GIG92400.1"/>
    </source>
</evidence>
<evidence type="ECO:0000313" key="2">
    <source>
        <dbReference type="Proteomes" id="UP000646749"/>
    </source>
</evidence>
<name>A0ABQ4ECD4_9ACTN</name>
<reference evidence="1 2" key="1">
    <citation type="submission" date="2021-01" db="EMBL/GenBank/DDBJ databases">
        <title>Whole genome shotgun sequence of Plantactinospora endophytica NBRC 110450.</title>
        <authorList>
            <person name="Komaki H."/>
            <person name="Tamura T."/>
        </authorList>
    </citation>
    <scope>NUCLEOTIDE SEQUENCE [LARGE SCALE GENOMIC DNA]</scope>
    <source>
        <strain evidence="1 2">NBRC 110450</strain>
    </source>
</reference>
<sequence length="240" mass="27902">MPPVPPPPEVVTLRWETPEPIVVPAMGDAFDFLIRAVFSWTANRITYDELRYRVHQHSHWANVLVRERTATIARTFAPHRSHELQRALNADLGGQRWPRGADGPTPRFSVHVWVTPDPRVRERLRPYWEERIRLECEHELGMLRTEQADEMTRRWRDVLESLDKDPVTSHAARLTGERFAKVFGEFVQERNQAVPDLITLLEYAVKGHGDLQMGPSEYTEAWDVALQAYRRQHGLVEETA</sequence>
<gene>
    <name evidence="1" type="ORF">Pen02_73360</name>
</gene>
<organism evidence="1 2">
    <name type="scientific">Plantactinospora endophytica</name>
    <dbReference type="NCBI Taxonomy" id="673535"/>
    <lineage>
        <taxon>Bacteria</taxon>
        <taxon>Bacillati</taxon>
        <taxon>Actinomycetota</taxon>
        <taxon>Actinomycetes</taxon>
        <taxon>Micromonosporales</taxon>
        <taxon>Micromonosporaceae</taxon>
        <taxon>Plantactinospora</taxon>
    </lineage>
</organism>
<accession>A0ABQ4ECD4</accession>